<organism evidence="1 2">
    <name type="scientific">Oryza meyeriana var. granulata</name>
    <dbReference type="NCBI Taxonomy" id="110450"/>
    <lineage>
        <taxon>Eukaryota</taxon>
        <taxon>Viridiplantae</taxon>
        <taxon>Streptophyta</taxon>
        <taxon>Embryophyta</taxon>
        <taxon>Tracheophyta</taxon>
        <taxon>Spermatophyta</taxon>
        <taxon>Magnoliopsida</taxon>
        <taxon>Liliopsida</taxon>
        <taxon>Poales</taxon>
        <taxon>Poaceae</taxon>
        <taxon>BOP clade</taxon>
        <taxon>Oryzoideae</taxon>
        <taxon>Oryzeae</taxon>
        <taxon>Oryzinae</taxon>
        <taxon>Oryza</taxon>
        <taxon>Oryza meyeriana</taxon>
    </lineage>
</organism>
<reference evidence="1 2" key="1">
    <citation type="submission" date="2019-11" db="EMBL/GenBank/DDBJ databases">
        <title>Whole genome sequence of Oryza granulata.</title>
        <authorList>
            <person name="Li W."/>
        </authorList>
    </citation>
    <scope>NUCLEOTIDE SEQUENCE [LARGE SCALE GENOMIC DNA]</scope>
    <source>
        <strain evidence="2">cv. Menghai</strain>
        <tissue evidence="1">Leaf</tissue>
    </source>
</reference>
<proteinExistence type="predicted"/>
<sequence length="198" mass="22409">MLFAGSSHGQLICCHRGYCLVVDVFTGAEVSPPRLPFSEDTEEFYYCGTLTAPITSPNSHLLISTQSSLFDWQAVHFAVGSQASSEEVNYRPYRLDMSTKPAKWVEVKKLENWALFIGGDARSPPFSFKNPERWGGSSNCLYYAHYSQPWSLHGLGDDADAVWDPTTDDNLVFKRNWYSQLQAFWVYPSMFYSDGDGQ</sequence>
<protein>
    <recommendedName>
        <fullName evidence="3">DUF295 domain-containing protein</fullName>
    </recommendedName>
</protein>
<evidence type="ECO:0000313" key="2">
    <source>
        <dbReference type="Proteomes" id="UP000479710"/>
    </source>
</evidence>
<dbReference type="AlphaFoldDB" id="A0A6G1CQY1"/>
<evidence type="ECO:0008006" key="3">
    <source>
        <dbReference type="Google" id="ProtNLM"/>
    </source>
</evidence>
<keyword evidence="2" id="KW-1185">Reference proteome</keyword>
<dbReference type="EMBL" id="SPHZ02000008">
    <property type="protein sequence ID" value="KAF0902471.1"/>
    <property type="molecule type" value="Genomic_DNA"/>
</dbReference>
<name>A0A6G1CQY1_9ORYZ</name>
<evidence type="ECO:0000313" key="1">
    <source>
        <dbReference type="EMBL" id="KAF0902471.1"/>
    </source>
</evidence>
<dbReference type="PANTHER" id="PTHR33800">
    <property type="entry name" value="OS06G0113600 PROTEIN"/>
    <property type="match status" value="1"/>
</dbReference>
<gene>
    <name evidence="1" type="ORF">E2562_016294</name>
</gene>
<comment type="caution">
    <text evidence="1">The sequence shown here is derived from an EMBL/GenBank/DDBJ whole genome shotgun (WGS) entry which is preliminary data.</text>
</comment>
<dbReference type="Proteomes" id="UP000479710">
    <property type="component" value="Unassembled WGS sequence"/>
</dbReference>
<dbReference type="OrthoDB" id="581467at2759"/>
<dbReference type="PANTHER" id="PTHR33800:SF3">
    <property type="entry name" value="OS06G0111200 PROTEIN"/>
    <property type="match status" value="1"/>
</dbReference>
<accession>A0A6G1CQY1</accession>